<dbReference type="InterPro" id="IPR038534">
    <property type="entry name" value="Rtr1/RPAP2_sf"/>
</dbReference>
<dbReference type="InterPro" id="IPR039693">
    <property type="entry name" value="Rtr1/RPAP2"/>
</dbReference>
<evidence type="ECO:0000313" key="16">
    <source>
        <dbReference type="Proteomes" id="UP001161757"/>
    </source>
</evidence>
<evidence type="ECO:0000256" key="12">
    <source>
        <dbReference type="RuleBase" id="RU367080"/>
    </source>
</evidence>
<comment type="function">
    <text evidence="12">Putative RNA polymerase II subunit B1 C-terminal domain (CTD) phosphatase involved in RNA polymerase II transcription regulation.</text>
</comment>
<keyword evidence="7 12" id="KW-0904">Protein phosphatase</keyword>
<evidence type="ECO:0000256" key="7">
    <source>
        <dbReference type="ARBA" id="ARBA00022912"/>
    </source>
</evidence>
<evidence type="ECO:0000256" key="3">
    <source>
        <dbReference type="ARBA" id="ARBA00022723"/>
    </source>
</evidence>
<comment type="catalytic activity">
    <reaction evidence="10 12">
        <text>O-phospho-L-threonyl-[protein] + H2O = L-threonyl-[protein] + phosphate</text>
        <dbReference type="Rhea" id="RHEA:47004"/>
        <dbReference type="Rhea" id="RHEA-COMP:11060"/>
        <dbReference type="Rhea" id="RHEA-COMP:11605"/>
        <dbReference type="ChEBI" id="CHEBI:15377"/>
        <dbReference type="ChEBI" id="CHEBI:30013"/>
        <dbReference type="ChEBI" id="CHEBI:43474"/>
        <dbReference type="ChEBI" id="CHEBI:61977"/>
        <dbReference type="EC" id="3.1.3.16"/>
    </reaction>
</comment>
<dbReference type="GO" id="GO:0005737">
    <property type="term" value="C:cytoplasm"/>
    <property type="evidence" value="ECO:0007669"/>
    <property type="project" value="TreeGrafter"/>
</dbReference>
<evidence type="ECO:0000256" key="10">
    <source>
        <dbReference type="ARBA" id="ARBA00048336"/>
    </source>
</evidence>
<evidence type="ECO:0000256" key="1">
    <source>
        <dbReference type="ARBA" id="ARBA00004123"/>
    </source>
</evidence>
<dbReference type="PANTHER" id="PTHR14732">
    <property type="entry name" value="RNA POLYMERASE II SUBUNIT B1 CTD PHOSPHATASE RPAP2-RELATED"/>
    <property type="match status" value="1"/>
</dbReference>
<evidence type="ECO:0000256" key="13">
    <source>
        <dbReference type="SAM" id="MobiDB-lite"/>
    </source>
</evidence>
<feature type="region of interest" description="Disordered" evidence="13">
    <location>
        <begin position="207"/>
        <end position="254"/>
    </location>
</feature>
<evidence type="ECO:0000256" key="5">
    <source>
        <dbReference type="ARBA" id="ARBA00022801"/>
    </source>
</evidence>
<keyword evidence="4 12" id="KW-0863">Zinc-finger</keyword>
<feature type="domain" description="RTR1-type" evidence="14">
    <location>
        <begin position="66"/>
        <end position="153"/>
    </location>
</feature>
<accession>A0AAN6ISC4</accession>
<comment type="catalytic activity">
    <reaction evidence="9 12">
        <text>O-phospho-L-seryl-[protein] + H2O = L-seryl-[protein] + phosphate</text>
        <dbReference type="Rhea" id="RHEA:20629"/>
        <dbReference type="Rhea" id="RHEA-COMP:9863"/>
        <dbReference type="Rhea" id="RHEA-COMP:11604"/>
        <dbReference type="ChEBI" id="CHEBI:15377"/>
        <dbReference type="ChEBI" id="CHEBI:29999"/>
        <dbReference type="ChEBI" id="CHEBI:43474"/>
        <dbReference type="ChEBI" id="CHEBI:83421"/>
        <dbReference type="EC" id="3.1.3.16"/>
    </reaction>
</comment>
<gene>
    <name evidence="15" type="ORF">HRR80_007021</name>
</gene>
<feature type="compositionally biased region" description="Basic and acidic residues" evidence="13">
    <location>
        <begin position="208"/>
        <end position="236"/>
    </location>
</feature>
<dbReference type="GO" id="GO:0043175">
    <property type="term" value="F:RNA polymerase core enzyme binding"/>
    <property type="evidence" value="ECO:0007669"/>
    <property type="project" value="UniProtKB-UniRule"/>
</dbReference>
<dbReference type="Pfam" id="PF04181">
    <property type="entry name" value="RPAP2_Rtr1"/>
    <property type="match status" value="1"/>
</dbReference>
<keyword evidence="5 12" id="KW-0378">Hydrolase</keyword>
<dbReference type="PROSITE" id="PS51479">
    <property type="entry name" value="ZF_RTR1"/>
    <property type="match status" value="1"/>
</dbReference>
<dbReference type="Proteomes" id="UP001161757">
    <property type="component" value="Unassembled WGS sequence"/>
</dbReference>
<sequence>MAGQTSKDDSASRIRATALRHALDIQEKKKLQTRITDLVIEAFDLPSSPDADPARPRPSDVALFKECLGLFQASDLDDLIYERNVDNRCGYALCPKPNQKLAHDAKKVWNGKGGKDFALVDKAELERWCSKACRDRTTFVRAQLGTEPAWLRDVKQVDIKLLEEFSPDSLSESFQALSVSKGTDESLAEKLQALAIERGELNISQKQEPVDIVEKSSDRIPDAPRLKTQRDAVEGHRPRKARVAPPRQGDKAIG</sequence>
<proteinExistence type="inferred from homology"/>
<protein>
    <recommendedName>
        <fullName evidence="12">RNA polymerase II subunit B1 CTD phosphatase RPAP2 homolog</fullName>
        <ecNumber evidence="12">3.1.3.16</ecNumber>
    </recommendedName>
</protein>
<evidence type="ECO:0000256" key="2">
    <source>
        <dbReference type="ARBA" id="ARBA00005676"/>
    </source>
</evidence>
<name>A0AAN6ISC4_EXODE</name>
<evidence type="ECO:0000256" key="4">
    <source>
        <dbReference type="ARBA" id="ARBA00022771"/>
    </source>
</evidence>
<evidence type="ECO:0000256" key="6">
    <source>
        <dbReference type="ARBA" id="ARBA00022833"/>
    </source>
</evidence>
<dbReference type="EC" id="3.1.3.16" evidence="12"/>
<dbReference type="GO" id="GO:0008420">
    <property type="term" value="F:RNA polymerase II CTD heptapeptide repeat phosphatase activity"/>
    <property type="evidence" value="ECO:0007669"/>
    <property type="project" value="UniProtKB-UniRule"/>
</dbReference>
<dbReference type="InterPro" id="IPR007308">
    <property type="entry name" value="Rtr1/RPAP2_dom"/>
</dbReference>
<evidence type="ECO:0000313" key="15">
    <source>
        <dbReference type="EMBL" id="KAJ8988815.1"/>
    </source>
</evidence>
<keyword evidence="8 12" id="KW-0539">Nucleus</keyword>
<evidence type="ECO:0000256" key="11">
    <source>
        <dbReference type="PROSITE-ProRule" id="PRU00812"/>
    </source>
</evidence>
<reference evidence="15" key="1">
    <citation type="submission" date="2023-01" db="EMBL/GenBank/DDBJ databases">
        <title>Exophiala dermititidis isolated from Cystic Fibrosis Patient.</title>
        <authorList>
            <person name="Kurbessoian T."/>
            <person name="Crocker A."/>
            <person name="Murante D."/>
            <person name="Hogan D.A."/>
            <person name="Stajich J.E."/>
        </authorList>
    </citation>
    <scope>NUCLEOTIDE SEQUENCE</scope>
    <source>
        <strain evidence="15">Ex8</strain>
    </source>
</reference>
<organism evidence="15 16">
    <name type="scientific">Exophiala dermatitidis</name>
    <name type="common">Black yeast-like fungus</name>
    <name type="synonym">Wangiella dermatitidis</name>
    <dbReference type="NCBI Taxonomy" id="5970"/>
    <lineage>
        <taxon>Eukaryota</taxon>
        <taxon>Fungi</taxon>
        <taxon>Dikarya</taxon>
        <taxon>Ascomycota</taxon>
        <taxon>Pezizomycotina</taxon>
        <taxon>Eurotiomycetes</taxon>
        <taxon>Chaetothyriomycetidae</taxon>
        <taxon>Chaetothyriales</taxon>
        <taxon>Herpotrichiellaceae</taxon>
        <taxon>Exophiala</taxon>
    </lineage>
</organism>
<keyword evidence="3 12" id="KW-0479">Metal-binding</keyword>
<dbReference type="GO" id="GO:0008270">
    <property type="term" value="F:zinc ion binding"/>
    <property type="evidence" value="ECO:0007669"/>
    <property type="project" value="UniProtKB-KW"/>
</dbReference>
<comment type="caution">
    <text evidence="15">The sequence shown here is derived from an EMBL/GenBank/DDBJ whole genome shotgun (WGS) entry which is preliminary data.</text>
</comment>
<dbReference type="GO" id="GO:0005634">
    <property type="term" value="C:nucleus"/>
    <property type="evidence" value="ECO:0007669"/>
    <property type="project" value="UniProtKB-SubCell"/>
</dbReference>
<comment type="similarity">
    <text evidence="2 11 12">Belongs to the RPAP2 family.</text>
</comment>
<evidence type="ECO:0000256" key="8">
    <source>
        <dbReference type="ARBA" id="ARBA00023242"/>
    </source>
</evidence>
<evidence type="ECO:0000256" key="9">
    <source>
        <dbReference type="ARBA" id="ARBA00047761"/>
    </source>
</evidence>
<evidence type="ECO:0000259" key="14">
    <source>
        <dbReference type="PROSITE" id="PS51479"/>
    </source>
</evidence>
<dbReference type="PANTHER" id="PTHR14732:SF0">
    <property type="entry name" value="RNA POLYMERASE II SUBUNIT B1 CTD PHOSPHATASE RPAP2-RELATED"/>
    <property type="match status" value="1"/>
</dbReference>
<dbReference type="AlphaFoldDB" id="A0AAN6ISC4"/>
<dbReference type="EMBL" id="JAJGCB010000016">
    <property type="protein sequence ID" value="KAJ8988815.1"/>
    <property type="molecule type" value="Genomic_DNA"/>
</dbReference>
<comment type="subcellular location">
    <subcellularLocation>
        <location evidence="1 12">Nucleus</location>
    </subcellularLocation>
</comment>
<keyword evidence="6 12" id="KW-0862">Zinc</keyword>
<dbReference type="Gene3D" id="1.25.40.820">
    <property type="match status" value="1"/>
</dbReference>